<dbReference type="AlphaFoldDB" id="A0A9J6B6S1"/>
<dbReference type="Proteomes" id="UP000824120">
    <property type="component" value="Chromosome 1"/>
</dbReference>
<evidence type="ECO:0000313" key="2">
    <source>
        <dbReference type="EMBL" id="KAG5632298.1"/>
    </source>
</evidence>
<accession>A0A9J6B6S1</accession>
<reference evidence="2 3" key="1">
    <citation type="submission" date="2020-09" db="EMBL/GenBank/DDBJ databases">
        <title>De no assembly of potato wild relative species, Solanum commersonii.</title>
        <authorList>
            <person name="Cho K."/>
        </authorList>
    </citation>
    <scope>NUCLEOTIDE SEQUENCE [LARGE SCALE GENOMIC DNA]</scope>
    <source>
        <strain evidence="2">LZ3.2</strain>
        <tissue evidence="2">Leaf</tissue>
    </source>
</reference>
<organism evidence="2 3">
    <name type="scientific">Solanum commersonii</name>
    <name type="common">Commerson's wild potato</name>
    <name type="synonym">Commerson's nightshade</name>
    <dbReference type="NCBI Taxonomy" id="4109"/>
    <lineage>
        <taxon>Eukaryota</taxon>
        <taxon>Viridiplantae</taxon>
        <taxon>Streptophyta</taxon>
        <taxon>Embryophyta</taxon>
        <taxon>Tracheophyta</taxon>
        <taxon>Spermatophyta</taxon>
        <taxon>Magnoliopsida</taxon>
        <taxon>eudicotyledons</taxon>
        <taxon>Gunneridae</taxon>
        <taxon>Pentapetalae</taxon>
        <taxon>asterids</taxon>
        <taxon>lamiids</taxon>
        <taxon>Solanales</taxon>
        <taxon>Solanaceae</taxon>
        <taxon>Solanoideae</taxon>
        <taxon>Solaneae</taxon>
        <taxon>Solanum</taxon>
    </lineage>
</organism>
<evidence type="ECO:0000313" key="3">
    <source>
        <dbReference type="Proteomes" id="UP000824120"/>
    </source>
</evidence>
<proteinExistence type="predicted"/>
<comment type="caution">
    <text evidence="2">The sequence shown here is derived from an EMBL/GenBank/DDBJ whole genome shotgun (WGS) entry which is preliminary data.</text>
</comment>
<sequence>MRGIGGERGMSLTKQIHTDHSSDELGISRRVLRFKALKKMESSMKCRRFAVEDEKKKRFAPYNNLR</sequence>
<dbReference type="EMBL" id="JACXVP010000001">
    <property type="protein sequence ID" value="KAG5632298.1"/>
    <property type="molecule type" value="Genomic_DNA"/>
</dbReference>
<name>A0A9J6B6S1_SOLCO</name>
<gene>
    <name evidence="2" type="ORF">H5410_004015</name>
</gene>
<protein>
    <submittedName>
        <fullName evidence="2">Uncharacterized protein</fullName>
    </submittedName>
</protein>
<evidence type="ECO:0000256" key="1">
    <source>
        <dbReference type="SAM" id="MobiDB-lite"/>
    </source>
</evidence>
<feature type="region of interest" description="Disordered" evidence="1">
    <location>
        <begin position="1"/>
        <end position="20"/>
    </location>
</feature>
<keyword evidence="3" id="KW-1185">Reference proteome</keyword>